<evidence type="ECO:0000256" key="1">
    <source>
        <dbReference type="SAM" id="Phobius"/>
    </source>
</evidence>
<protein>
    <submittedName>
        <fullName evidence="2">Uncharacterized protein</fullName>
    </submittedName>
</protein>
<keyword evidence="1" id="KW-0812">Transmembrane</keyword>
<dbReference type="EMBL" id="MHLA01000010">
    <property type="protein sequence ID" value="OGZ00010.1"/>
    <property type="molecule type" value="Genomic_DNA"/>
</dbReference>
<comment type="caution">
    <text evidence="2">The sequence shown here is derived from an EMBL/GenBank/DDBJ whole genome shotgun (WGS) entry which is preliminary data.</text>
</comment>
<evidence type="ECO:0000313" key="3">
    <source>
        <dbReference type="Proteomes" id="UP000178880"/>
    </source>
</evidence>
<reference evidence="2 3" key="1">
    <citation type="journal article" date="2016" name="Nat. Commun.">
        <title>Thousands of microbial genomes shed light on interconnected biogeochemical processes in an aquifer system.</title>
        <authorList>
            <person name="Anantharaman K."/>
            <person name="Brown C.T."/>
            <person name="Hug L.A."/>
            <person name="Sharon I."/>
            <person name="Castelle C.J."/>
            <person name="Probst A.J."/>
            <person name="Thomas B.C."/>
            <person name="Singh A."/>
            <person name="Wilkins M.J."/>
            <person name="Karaoz U."/>
            <person name="Brodie E.L."/>
            <person name="Williams K.H."/>
            <person name="Hubbard S.S."/>
            <person name="Banfield J.F."/>
        </authorList>
    </citation>
    <scope>NUCLEOTIDE SEQUENCE [LARGE SCALE GENOMIC DNA]</scope>
</reference>
<dbReference type="STRING" id="1798650.A2945_00650"/>
<sequence length="205" mass="23054">MTNNRGFIALPILIFAAAVAVGVAAYFGGYFDIVAKKATIESNKMGEVVVDETDASNGSTSLTAGWQTYRNEEYGFEVKYPEGWSLFREDEGGFSIERDRPKQMKNSHEFSDGAIFVIEASSTEDVSWVKNKMGIFKGDLFSEYGFTGLKDVREEIGDESIFGYRTLLSDGIVAFKWSRANYEKSNDFAYDTYLLPILSTFRFIK</sequence>
<dbReference type="AlphaFoldDB" id="A0A1G2CH00"/>
<accession>A0A1G2CH00</accession>
<gene>
    <name evidence="2" type="ORF">A2945_00650</name>
</gene>
<keyword evidence="1" id="KW-1133">Transmembrane helix</keyword>
<proteinExistence type="predicted"/>
<evidence type="ECO:0000313" key="2">
    <source>
        <dbReference type="EMBL" id="OGZ00010.1"/>
    </source>
</evidence>
<keyword evidence="1" id="KW-0472">Membrane</keyword>
<name>A0A1G2CH00_9BACT</name>
<feature type="transmembrane region" description="Helical" evidence="1">
    <location>
        <begin position="6"/>
        <end position="27"/>
    </location>
</feature>
<organism evidence="2 3">
    <name type="scientific">Candidatus Liptonbacteria bacterium RIFCSPLOWO2_01_FULL_52_25</name>
    <dbReference type="NCBI Taxonomy" id="1798650"/>
    <lineage>
        <taxon>Bacteria</taxon>
        <taxon>Candidatus Liptoniibacteriota</taxon>
    </lineage>
</organism>
<dbReference type="Proteomes" id="UP000178880">
    <property type="component" value="Unassembled WGS sequence"/>
</dbReference>